<dbReference type="Proteomes" id="UP000001593">
    <property type="component" value="Unassembled WGS sequence"/>
</dbReference>
<dbReference type="PANTHER" id="PTHR46940:SF1">
    <property type="entry name" value="NKAP DOMAIN CONTAINING 1"/>
    <property type="match status" value="1"/>
</dbReference>
<protein>
    <submittedName>
        <fullName evidence="2">Uncharacterized protein</fullName>
    </submittedName>
</protein>
<dbReference type="KEGG" id="nve:5505059"/>
<sequence>MAVARKFIDKKVLYNYIRSTDAHNKIREEQDMWRLRQAQNTQKSDCLASLAATSKRRGRLHSDEPLDSGERNTYWMNQLTEFESSCTDRWGHSGYKELYPEEFASDFADSDDDSEDEKKKKKNTSKKRKKSSSKDERKSKSKKIRTVQSSDSETKLNQEKRKRRKRTKDKTSRKSKTEKRKKKRTVKDSDTGSCSSRERRKRMTISYKKSTKTKDKPTSSNKKRTSLKRDKRDIEHR</sequence>
<dbReference type="AlphaFoldDB" id="A7SR36"/>
<evidence type="ECO:0000313" key="3">
    <source>
        <dbReference type="Proteomes" id="UP000001593"/>
    </source>
</evidence>
<feature type="region of interest" description="Disordered" evidence="1">
    <location>
        <begin position="107"/>
        <end position="237"/>
    </location>
</feature>
<dbReference type="InParanoid" id="A7SR36"/>
<proteinExistence type="predicted"/>
<accession>A7SR36</accession>
<organism evidence="2 3">
    <name type="scientific">Nematostella vectensis</name>
    <name type="common">Starlet sea anemone</name>
    <dbReference type="NCBI Taxonomy" id="45351"/>
    <lineage>
        <taxon>Eukaryota</taxon>
        <taxon>Metazoa</taxon>
        <taxon>Cnidaria</taxon>
        <taxon>Anthozoa</taxon>
        <taxon>Hexacorallia</taxon>
        <taxon>Actiniaria</taxon>
        <taxon>Edwardsiidae</taxon>
        <taxon>Nematostella</taxon>
    </lineage>
</organism>
<feature type="compositionally biased region" description="Basic residues" evidence="1">
    <location>
        <begin position="119"/>
        <end position="131"/>
    </location>
</feature>
<dbReference type="EMBL" id="DS469755">
    <property type="protein sequence ID" value="EDO33823.1"/>
    <property type="molecule type" value="Genomic_DNA"/>
</dbReference>
<gene>
    <name evidence="2" type="ORF">NEMVEDRAFT_v1g246862</name>
</gene>
<dbReference type="InterPro" id="IPR043407">
    <property type="entry name" value="Nkap_D1"/>
</dbReference>
<keyword evidence="3" id="KW-1185">Reference proteome</keyword>
<feature type="compositionally biased region" description="Basic and acidic residues" evidence="1">
    <location>
        <begin position="227"/>
        <end position="237"/>
    </location>
</feature>
<dbReference type="PANTHER" id="PTHR46940">
    <property type="entry name" value="NKAP DOMAIN-CONTAINING 1"/>
    <property type="match status" value="1"/>
</dbReference>
<dbReference type="HOGENOM" id="CLU_1171855_0_0_1"/>
<dbReference type="eggNOG" id="ENOG502S0Y8">
    <property type="taxonomic scope" value="Eukaryota"/>
</dbReference>
<evidence type="ECO:0000313" key="2">
    <source>
        <dbReference type="EMBL" id="EDO33823.1"/>
    </source>
</evidence>
<evidence type="ECO:0000256" key="1">
    <source>
        <dbReference type="SAM" id="MobiDB-lite"/>
    </source>
</evidence>
<name>A7SR36_NEMVE</name>
<dbReference type="Pfam" id="PF15692">
    <property type="entry name" value="NKAP"/>
    <property type="match status" value="1"/>
</dbReference>
<feature type="compositionally biased region" description="Basic residues" evidence="1">
    <location>
        <begin position="160"/>
        <end position="185"/>
    </location>
</feature>
<dbReference type="OMA" id="MHCDRVA"/>
<reference evidence="2 3" key="1">
    <citation type="journal article" date="2007" name="Science">
        <title>Sea anemone genome reveals ancestral eumetazoan gene repertoire and genomic organization.</title>
        <authorList>
            <person name="Putnam N.H."/>
            <person name="Srivastava M."/>
            <person name="Hellsten U."/>
            <person name="Dirks B."/>
            <person name="Chapman J."/>
            <person name="Salamov A."/>
            <person name="Terry A."/>
            <person name="Shapiro H."/>
            <person name="Lindquist E."/>
            <person name="Kapitonov V.V."/>
            <person name="Jurka J."/>
            <person name="Genikhovich G."/>
            <person name="Grigoriev I.V."/>
            <person name="Lucas S.M."/>
            <person name="Steele R.E."/>
            <person name="Finnerty J.R."/>
            <person name="Technau U."/>
            <person name="Martindale M.Q."/>
            <person name="Rokhsar D.S."/>
        </authorList>
    </citation>
    <scope>NUCLEOTIDE SEQUENCE [LARGE SCALE GENOMIC DNA]</scope>
    <source>
        <strain evidence="3">CH2 X CH6</strain>
    </source>
</reference>